<dbReference type="RefSeq" id="WP_073158096.1">
    <property type="nucleotide sequence ID" value="NZ_FQVL01000019.1"/>
</dbReference>
<dbReference type="Proteomes" id="UP000184476">
    <property type="component" value="Unassembled WGS sequence"/>
</dbReference>
<evidence type="ECO:0000313" key="1">
    <source>
        <dbReference type="EMBL" id="SHF38321.1"/>
    </source>
</evidence>
<reference evidence="1 2" key="1">
    <citation type="submission" date="2016-11" db="EMBL/GenBank/DDBJ databases">
        <authorList>
            <person name="Jaros S."/>
            <person name="Januszkiewicz K."/>
            <person name="Wedrychowicz H."/>
        </authorList>
    </citation>
    <scope>NUCLEOTIDE SEQUENCE [LARGE SCALE GENOMIC DNA]</scope>
    <source>
        <strain evidence="1 2">DSM 44666</strain>
    </source>
</reference>
<keyword evidence="2" id="KW-1185">Reference proteome</keyword>
<sequence length="199" mass="22772">MSEDKRFEGRNLGGLGKIMNFLIPITSKNKMPNLGKLKIEKRLGLSRFINKLIPEDTKAKDLPKVTSEGVEKTMEGTQYHFGKDGIEWRNFNVDNRTIVEFRDPDTGKVEYWCHGANDPYRDVARIQAYRKEHGEPTIPDDFIGKQGEKYFEEKVDKMGYTKSDNSPKITFEPSRVNEITVIGKGKGSQELDGPNIDER</sequence>
<dbReference type="STRING" id="112248.SAMN05444392_11910"/>
<organism evidence="1 2">
    <name type="scientific">Seinonella peptonophila</name>
    <dbReference type="NCBI Taxonomy" id="112248"/>
    <lineage>
        <taxon>Bacteria</taxon>
        <taxon>Bacillati</taxon>
        <taxon>Bacillota</taxon>
        <taxon>Bacilli</taxon>
        <taxon>Bacillales</taxon>
        <taxon>Thermoactinomycetaceae</taxon>
        <taxon>Seinonella</taxon>
    </lineage>
</organism>
<protein>
    <submittedName>
        <fullName evidence="1">Uncharacterized protein</fullName>
    </submittedName>
</protein>
<name>A0A1M5B701_9BACL</name>
<dbReference type="AlphaFoldDB" id="A0A1M5B701"/>
<accession>A0A1M5B701</accession>
<dbReference type="EMBL" id="FQVL01000019">
    <property type="protein sequence ID" value="SHF38321.1"/>
    <property type="molecule type" value="Genomic_DNA"/>
</dbReference>
<gene>
    <name evidence="1" type="ORF">SAMN05444392_11910</name>
</gene>
<evidence type="ECO:0000313" key="2">
    <source>
        <dbReference type="Proteomes" id="UP000184476"/>
    </source>
</evidence>
<proteinExistence type="predicted"/>